<dbReference type="PANTHER" id="PTHR33993">
    <property type="entry name" value="GLYOXALASE-RELATED"/>
    <property type="match status" value="1"/>
</dbReference>
<dbReference type="PANTHER" id="PTHR33993:SF10">
    <property type="entry name" value="CONSERVED PROTEIN"/>
    <property type="match status" value="1"/>
</dbReference>
<sequence>MTAVQVRVAHGTPCWVSLLVHDLERAEAFYGPLLDWSFTPGSAEPGGYLEASLHGARVAGIGLAPERPDLPTEWTTYFAVDSTDAASARVRDCGGTVAVGPLQSDRAGRLAIAADLTGAFFGLWEGEEHLGWEVVGEPGAPVWSELLTNDEPLAAAFYGSVFQRQVVEADPSAVARGEEDATLRVEGHRVAGLRQTTDLRDGPPRWRIYFAVTDVDLTVRQCRALGGSVLVEPHDTPYGRVARLADPEGGRFSVVALP</sequence>
<evidence type="ECO:0000259" key="1">
    <source>
        <dbReference type="PROSITE" id="PS51819"/>
    </source>
</evidence>
<dbReference type="Pfam" id="PF18029">
    <property type="entry name" value="Glyoxalase_6"/>
    <property type="match status" value="1"/>
</dbReference>
<name>A0A561UDY1_9ACTN</name>
<dbReference type="SUPFAM" id="SSF54593">
    <property type="entry name" value="Glyoxalase/Bleomycin resistance protein/Dihydroxybiphenyl dioxygenase"/>
    <property type="match status" value="2"/>
</dbReference>
<gene>
    <name evidence="2" type="ORF">FHX73_111353</name>
</gene>
<dbReference type="AlphaFoldDB" id="A0A561UDY1"/>
<dbReference type="CDD" id="cd07247">
    <property type="entry name" value="SgaA_N_like"/>
    <property type="match status" value="2"/>
</dbReference>
<protein>
    <recommendedName>
        <fullName evidence="1">VOC domain-containing protein</fullName>
    </recommendedName>
</protein>
<keyword evidence="3" id="KW-1185">Reference proteome</keyword>
<dbReference type="EMBL" id="VIWT01000001">
    <property type="protein sequence ID" value="TWF97567.1"/>
    <property type="molecule type" value="Genomic_DNA"/>
</dbReference>
<dbReference type="PROSITE" id="PS51819">
    <property type="entry name" value="VOC"/>
    <property type="match status" value="2"/>
</dbReference>
<dbReference type="Proteomes" id="UP000317940">
    <property type="component" value="Unassembled WGS sequence"/>
</dbReference>
<reference evidence="2 3" key="1">
    <citation type="submission" date="2019-06" db="EMBL/GenBank/DDBJ databases">
        <title>Sequencing the genomes of 1000 actinobacteria strains.</title>
        <authorList>
            <person name="Klenk H.-P."/>
        </authorList>
    </citation>
    <scope>NUCLEOTIDE SEQUENCE [LARGE SCALE GENOMIC DNA]</scope>
    <source>
        <strain evidence="2 3">DSM 44826</strain>
    </source>
</reference>
<dbReference type="OrthoDB" id="9793039at2"/>
<accession>A0A561UDY1</accession>
<dbReference type="InterPro" id="IPR041581">
    <property type="entry name" value="Glyoxalase_6"/>
</dbReference>
<proteinExistence type="predicted"/>
<feature type="domain" description="VOC" evidence="1">
    <location>
        <begin position="140"/>
        <end position="257"/>
    </location>
</feature>
<dbReference type="InterPro" id="IPR052164">
    <property type="entry name" value="Anthracycline_SecMetBiosynth"/>
</dbReference>
<dbReference type="InterPro" id="IPR029068">
    <property type="entry name" value="Glyas_Bleomycin-R_OHBP_Dase"/>
</dbReference>
<dbReference type="InterPro" id="IPR037523">
    <property type="entry name" value="VOC_core"/>
</dbReference>
<dbReference type="RefSeq" id="WP_145904116.1">
    <property type="nucleotide sequence ID" value="NZ_BAAAMZ010000025.1"/>
</dbReference>
<organism evidence="2 3">
    <name type="scientific">Kitasatospora viridis</name>
    <dbReference type="NCBI Taxonomy" id="281105"/>
    <lineage>
        <taxon>Bacteria</taxon>
        <taxon>Bacillati</taxon>
        <taxon>Actinomycetota</taxon>
        <taxon>Actinomycetes</taxon>
        <taxon>Kitasatosporales</taxon>
        <taxon>Streptomycetaceae</taxon>
        <taxon>Kitasatospora</taxon>
    </lineage>
</organism>
<dbReference type="Gene3D" id="3.10.180.10">
    <property type="entry name" value="2,3-Dihydroxybiphenyl 1,2-Dioxygenase, domain 1"/>
    <property type="match status" value="2"/>
</dbReference>
<evidence type="ECO:0000313" key="2">
    <source>
        <dbReference type="EMBL" id="TWF97567.1"/>
    </source>
</evidence>
<evidence type="ECO:0000313" key="3">
    <source>
        <dbReference type="Proteomes" id="UP000317940"/>
    </source>
</evidence>
<comment type="caution">
    <text evidence="2">The sequence shown here is derived from an EMBL/GenBank/DDBJ whole genome shotgun (WGS) entry which is preliminary data.</text>
</comment>
<feature type="domain" description="VOC" evidence="1">
    <location>
        <begin position="12"/>
        <end position="126"/>
    </location>
</feature>